<sequence>MPDLPAARYDPHRRRRTVLVAVIGVALLLVLASCPVGAFAIQQRMIAPPAFTFSIAGVEFAAPCPRHKFICDDTMGWYAIWRGDREPDGTMTYRQIYFIYLKQPRR</sequence>
<gene>
    <name evidence="1" type="ORF">SE17_15315</name>
</gene>
<dbReference type="Proteomes" id="UP000050509">
    <property type="component" value="Unassembled WGS sequence"/>
</dbReference>
<protein>
    <submittedName>
        <fullName evidence="1">Uncharacterized protein</fullName>
    </submittedName>
</protein>
<dbReference type="EMBL" id="LJCR01000535">
    <property type="protein sequence ID" value="KPV52472.1"/>
    <property type="molecule type" value="Genomic_DNA"/>
</dbReference>
<organism evidence="1 2">
    <name type="scientific">Kouleothrix aurantiaca</name>
    <dbReference type="NCBI Taxonomy" id="186479"/>
    <lineage>
        <taxon>Bacteria</taxon>
        <taxon>Bacillati</taxon>
        <taxon>Chloroflexota</taxon>
        <taxon>Chloroflexia</taxon>
        <taxon>Chloroflexales</taxon>
        <taxon>Roseiflexineae</taxon>
        <taxon>Roseiflexaceae</taxon>
        <taxon>Kouleothrix</taxon>
    </lineage>
</organism>
<accession>A0A0P9D0U4</accession>
<reference evidence="1 2" key="1">
    <citation type="submission" date="2015-09" db="EMBL/GenBank/DDBJ databases">
        <title>Draft genome sequence of Kouleothrix aurantiaca JCM 19913.</title>
        <authorList>
            <person name="Hemp J."/>
        </authorList>
    </citation>
    <scope>NUCLEOTIDE SEQUENCE [LARGE SCALE GENOMIC DNA]</scope>
    <source>
        <strain evidence="1 2">COM-B</strain>
    </source>
</reference>
<evidence type="ECO:0000313" key="2">
    <source>
        <dbReference type="Proteomes" id="UP000050509"/>
    </source>
</evidence>
<dbReference type="AlphaFoldDB" id="A0A0P9D0U4"/>
<keyword evidence="2" id="KW-1185">Reference proteome</keyword>
<evidence type="ECO:0000313" key="1">
    <source>
        <dbReference type="EMBL" id="KPV52472.1"/>
    </source>
</evidence>
<name>A0A0P9D0U4_9CHLR</name>
<proteinExistence type="predicted"/>
<comment type="caution">
    <text evidence="1">The sequence shown here is derived from an EMBL/GenBank/DDBJ whole genome shotgun (WGS) entry which is preliminary data.</text>
</comment>